<accession>A0A1Y2DCD1</accession>
<dbReference type="AlphaFoldDB" id="A0A1Y2DCD1"/>
<proteinExistence type="predicted"/>
<name>A0A1Y2DCD1_9PEZI</name>
<gene>
    <name evidence="2" type="ORF">BCR38DRAFT_490370</name>
</gene>
<evidence type="ECO:0000313" key="2">
    <source>
        <dbReference type="EMBL" id="ORY56930.1"/>
    </source>
</evidence>
<dbReference type="Proteomes" id="UP000193689">
    <property type="component" value="Unassembled WGS sequence"/>
</dbReference>
<dbReference type="RefSeq" id="XP_040710397.1">
    <property type="nucleotide sequence ID" value="XM_040864515.1"/>
</dbReference>
<reference evidence="2 3" key="1">
    <citation type="submission" date="2016-07" db="EMBL/GenBank/DDBJ databases">
        <title>Pervasive Adenine N6-methylation of Active Genes in Fungi.</title>
        <authorList>
            <consortium name="DOE Joint Genome Institute"/>
            <person name="Mondo S.J."/>
            <person name="Dannebaum R.O."/>
            <person name="Kuo R.C."/>
            <person name="Labutti K."/>
            <person name="Haridas S."/>
            <person name="Kuo A."/>
            <person name="Salamov A."/>
            <person name="Ahrendt S.R."/>
            <person name="Lipzen A."/>
            <person name="Sullivan W."/>
            <person name="Andreopoulos W.B."/>
            <person name="Clum A."/>
            <person name="Lindquist E."/>
            <person name="Daum C."/>
            <person name="Ramamoorthy G.K."/>
            <person name="Gryganskyi A."/>
            <person name="Culley D."/>
            <person name="Magnuson J.K."/>
            <person name="James T.Y."/>
            <person name="O'Malley M.A."/>
            <person name="Stajich J.E."/>
            <person name="Spatafora J.W."/>
            <person name="Visel A."/>
            <person name="Grigoriev I.V."/>
        </authorList>
    </citation>
    <scope>NUCLEOTIDE SEQUENCE [LARGE SCALE GENOMIC DNA]</scope>
    <source>
        <strain evidence="2 3">CBS 129021</strain>
    </source>
</reference>
<evidence type="ECO:0000313" key="3">
    <source>
        <dbReference type="Proteomes" id="UP000193689"/>
    </source>
</evidence>
<dbReference type="EMBL" id="MCFJ01000021">
    <property type="protein sequence ID" value="ORY56930.1"/>
    <property type="molecule type" value="Genomic_DNA"/>
</dbReference>
<sequence length="225" mass="24808">MSNYAESVVESAGTGCNNGTAHREPSEQTPMARQTWNDSSHAQRPEPGSPQRPVASPKTTDPLPTGSRFDPSDRVRQKMRNEGLAGLVPEGRQSWASSYTLSEPIRKPKQSWLARLTRRCKAKKPPPTDFFASSSRSSLARPASVSPAPGKWWGASGSVLSVKPQKKRAIFSRWTSKRRRRAACWGNQEEEEEDEGVYTSSCSSSLAPSGTWKRSLLASFVISDR</sequence>
<feature type="compositionally biased region" description="Low complexity" evidence="1">
    <location>
        <begin position="132"/>
        <end position="148"/>
    </location>
</feature>
<organism evidence="2 3">
    <name type="scientific">Pseudomassariella vexata</name>
    <dbReference type="NCBI Taxonomy" id="1141098"/>
    <lineage>
        <taxon>Eukaryota</taxon>
        <taxon>Fungi</taxon>
        <taxon>Dikarya</taxon>
        <taxon>Ascomycota</taxon>
        <taxon>Pezizomycotina</taxon>
        <taxon>Sordariomycetes</taxon>
        <taxon>Xylariomycetidae</taxon>
        <taxon>Amphisphaeriales</taxon>
        <taxon>Pseudomassariaceae</taxon>
        <taxon>Pseudomassariella</taxon>
    </lineage>
</organism>
<feature type="compositionally biased region" description="Polar residues" evidence="1">
    <location>
        <begin position="198"/>
        <end position="208"/>
    </location>
</feature>
<feature type="compositionally biased region" description="Polar residues" evidence="1">
    <location>
        <begin position="27"/>
        <end position="42"/>
    </location>
</feature>
<feature type="region of interest" description="Disordered" evidence="1">
    <location>
        <begin position="122"/>
        <end position="148"/>
    </location>
</feature>
<evidence type="ECO:0000256" key="1">
    <source>
        <dbReference type="SAM" id="MobiDB-lite"/>
    </source>
</evidence>
<comment type="caution">
    <text evidence="2">The sequence shown here is derived from an EMBL/GenBank/DDBJ whole genome shotgun (WGS) entry which is preliminary data.</text>
</comment>
<feature type="region of interest" description="Disordered" evidence="1">
    <location>
        <begin position="1"/>
        <end position="93"/>
    </location>
</feature>
<feature type="compositionally biased region" description="Basic and acidic residues" evidence="1">
    <location>
        <begin position="70"/>
        <end position="81"/>
    </location>
</feature>
<dbReference type="GeneID" id="63780727"/>
<dbReference type="InParanoid" id="A0A1Y2DCD1"/>
<protein>
    <submittedName>
        <fullName evidence="2">Uncharacterized protein</fullName>
    </submittedName>
</protein>
<feature type="region of interest" description="Disordered" evidence="1">
    <location>
        <begin position="178"/>
        <end position="209"/>
    </location>
</feature>
<keyword evidence="3" id="KW-1185">Reference proteome</keyword>